<dbReference type="InterPro" id="IPR010982">
    <property type="entry name" value="Lambda_DNA-bd_dom_sf"/>
</dbReference>
<protein>
    <recommendedName>
        <fullName evidence="3">HTH cro/C1-type domain-containing protein</fullName>
    </recommendedName>
</protein>
<keyword evidence="2" id="KW-0812">Transmembrane</keyword>
<dbReference type="PANTHER" id="PTHR46558:SF15">
    <property type="entry name" value="HELIX-TURN-HELIX DOMAIN PROTEIN"/>
    <property type="match status" value="1"/>
</dbReference>
<dbReference type="InterPro" id="IPR001387">
    <property type="entry name" value="Cro/C1-type_HTH"/>
</dbReference>
<dbReference type="HOGENOM" id="CLU_098955_1_0_9"/>
<proteinExistence type="predicted"/>
<keyword evidence="1" id="KW-0238">DNA-binding</keyword>
<dbReference type="RefSeq" id="WP_044040089.1">
    <property type="nucleotide sequence ID" value="NZ_HG917869.1"/>
</dbReference>
<dbReference type="GO" id="GO:0003677">
    <property type="term" value="F:DNA binding"/>
    <property type="evidence" value="ECO:0007669"/>
    <property type="project" value="UniProtKB-KW"/>
</dbReference>
<dbReference type="Proteomes" id="UP000019426">
    <property type="component" value="Chromosome M2/40_rep2"/>
</dbReference>
<dbReference type="Pfam" id="PF01381">
    <property type="entry name" value="HTH_3"/>
    <property type="match status" value="1"/>
</dbReference>
<evidence type="ECO:0000259" key="3">
    <source>
        <dbReference type="PROSITE" id="PS50943"/>
    </source>
</evidence>
<gene>
    <name evidence="4" type="ORF">CM240_2784</name>
</gene>
<evidence type="ECO:0000256" key="2">
    <source>
        <dbReference type="SAM" id="Phobius"/>
    </source>
</evidence>
<dbReference type="SMART" id="SM00530">
    <property type="entry name" value="HTH_XRE"/>
    <property type="match status" value="1"/>
</dbReference>
<evidence type="ECO:0000256" key="1">
    <source>
        <dbReference type="ARBA" id="ARBA00023125"/>
    </source>
</evidence>
<name>W6RZ56_9CLOT</name>
<accession>W6RZ56</accession>
<dbReference type="eggNOG" id="COG1476">
    <property type="taxonomic scope" value="Bacteria"/>
</dbReference>
<dbReference type="PROSITE" id="PS50943">
    <property type="entry name" value="HTH_CROC1"/>
    <property type="match status" value="1"/>
</dbReference>
<feature type="transmembrane region" description="Helical" evidence="2">
    <location>
        <begin position="82"/>
        <end position="104"/>
    </location>
</feature>
<dbReference type="AlphaFoldDB" id="W6RZ56"/>
<dbReference type="STRING" id="1216932.CM240_2784"/>
<dbReference type="SUPFAM" id="SSF47413">
    <property type="entry name" value="lambda repressor-like DNA-binding domains"/>
    <property type="match status" value="1"/>
</dbReference>
<dbReference type="KEGG" id="clt:CM240_2784"/>
<evidence type="ECO:0000313" key="5">
    <source>
        <dbReference type="Proteomes" id="UP000019426"/>
    </source>
</evidence>
<organism evidence="4 5">
    <name type="scientific">Clostridium bornimense</name>
    <dbReference type="NCBI Taxonomy" id="1216932"/>
    <lineage>
        <taxon>Bacteria</taxon>
        <taxon>Bacillati</taxon>
        <taxon>Bacillota</taxon>
        <taxon>Clostridia</taxon>
        <taxon>Eubacteriales</taxon>
        <taxon>Clostridiaceae</taxon>
        <taxon>Clostridium</taxon>
    </lineage>
</organism>
<evidence type="ECO:0000313" key="4">
    <source>
        <dbReference type="EMBL" id="CDM69901.1"/>
    </source>
</evidence>
<sequence>MSIGEKINDLRKKNNLSQDQFAELFNVTRQTVSNWENGKSYPDLEMTLKISNKFRISVDELLQNNETIVRKINSEKKEKSNLLILLGILFFAVIVFVFCFYIKYEEKNEISFEMNKSKTYHTQETNRSFLDAGVGYFTLIKDGKVDIKAIGDTDDGELHIVITDDKNKKIYYQIDGEEIEDSQSVYFNSGSYMIQVTADDYTEDIVSLTYHVKVNN</sequence>
<keyword evidence="2" id="KW-1133">Transmembrane helix</keyword>
<dbReference type="PANTHER" id="PTHR46558">
    <property type="entry name" value="TRACRIPTIONAL REGULATORY PROTEIN-RELATED-RELATED"/>
    <property type="match status" value="1"/>
</dbReference>
<reference evidence="4 5" key="1">
    <citation type="submission" date="2013-11" db="EMBL/GenBank/DDBJ databases">
        <title>Complete genome sequence of Clostridum sp. M2/40.</title>
        <authorList>
            <person name="Wibberg D."/>
            <person name="Puehler A."/>
            <person name="Schlueter A."/>
        </authorList>
    </citation>
    <scope>NUCLEOTIDE SEQUENCE [LARGE SCALE GENOMIC DNA]</scope>
    <source>
        <strain evidence="5">M2/40</strain>
    </source>
</reference>
<dbReference type="EMBL" id="HG917869">
    <property type="protein sequence ID" value="CDM69901.1"/>
    <property type="molecule type" value="Genomic_DNA"/>
</dbReference>
<keyword evidence="5" id="KW-1185">Reference proteome</keyword>
<dbReference type="OrthoDB" id="9801008at2"/>
<dbReference type="Gene3D" id="1.10.260.40">
    <property type="entry name" value="lambda repressor-like DNA-binding domains"/>
    <property type="match status" value="1"/>
</dbReference>
<dbReference type="PATRIC" id="fig|1216932.3.peg.2746"/>
<keyword evidence="2" id="KW-0472">Membrane</keyword>
<feature type="domain" description="HTH cro/C1-type" evidence="3">
    <location>
        <begin position="7"/>
        <end position="61"/>
    </location>
</feature>
<dbReference type="CDD" id="cd00093">
    <property type="entry name" value="HTH_XRE"/>
    <property type="match status" value="1"/>
</dbReference>